<reference evidence="1 2" key="1">
    <citation type="journal article" date="2018" name="Sci. Rep.">
        <title>Genomic signatures of local adaptation to the degree of environmental predictability in rotifers.</title>
        <authorList>
            <person name="Franch-Gras L."/>
            <person name="Hahn C."/>
            <person name="Garcia-Roger E.M."/>
            <person name="Carmona M.J."/>
            <person name="Serra M."/>
            <person name="Gomez A."/>
        </authorList>
    </citation>
    <scope>NUCLEOTIDE SEQUENCE [LARGE SCALE GENOMIC DNA]</scope>
    <source>
        <strain evidence="1">HYR1</strain>
    </source>
</reference>
<protein>
    <submittedName>
        <fullName evidence="1">Uncharacterized protein</fullName>
    </submittedName>
</protein>
<evidence type="ECO:0000313" key="2">
    <source>
        <dbReference type="Proteomes" id="UP000276133"/>
    </source>
</evidence>
<dbReference type="EMBL" id="REGN01002707">
    <property type="protein sequence ID" value="RNA26614.1"/>
    <property type="molecule type" value="Genomic_DNA"/>
</dbReference>
<accession>A0A3M7RST6</accession>
<evidence type="ECO:0000313" key="1">
    <source>
        <dbReference type="EMBL" id="RNA26614.1"/>
    </source>
</evidence>
<name>A0A3M7RST6_BRAPC</name>
<proteinExistence type="predicted"/>
<dbReference type="Proteomes" id="UP000276133">
    <property type="component" value="Unassembled WGS sequence"/>
</dbReference>
<dbReference type="AlphaFoldDB" id="A0A3M7RST6"/>
<sequence length="63" mass="6816">MNSFISINLLVGPTSRAIAGTTVHPSHNLTLNLEYSGITFGSTETCSKPRPCIASLRIEKKQL</sequence>
<gene>
    <name evidence="1" type="ORF">BpHYR1_041154</name>
</gene>
<comment type="caution">
    <text evidence="1">The sequence shown here is derived from an EMBL/GenBank/DDBJ whole genome shotgun (WGS) entry which is preliminary data.</text>
</comment>
<organism evidence="1 2">
    <name type="scientific">Brachionus plicatilis</name>
    <name type="common">Marine rotifer</name>
    <name type="synonym">Brachionus muelleri</name>
    <dbReference type="NCBI Taxonomy" id="10195"/>
    <lineage>
        <taxon>Eukaryota</taxon>
        <taxon>Metazoa</taxon>
        <taxon>Spiralia</taxon>
        <taxon>Gnathifera</taxon>
        <taxon>Rotifera</taxon>
        <taxon>Eurotatoria</taxon>
        <taxon>Monogononta</taxon>
        <taxon>Pseudotrocha</taxon>
        <taxon>Ploima</taxon>
        <taxon>Brachionidae</taxon>
        <taxon>Brachionus</taxon>
    </lineage>
</organism>
<keyword evidence="2" id="KW-1185">Reference proteome</keyword>